<dbReference type="InterPro" id="IPR044843">
    <property type="entry name" value="Trans_IPPS_bact-type"/>
</dbReference>
<reference evidence="3 4" key="1">
    <citation type="submission" date="2021-01" db="EMBL/GenBank/DDBJ databases">
        <title>Identification and Characterization of Corynebacterium sp.</title>
        <authorList>
            <person name="Luo Q."/>
            <person name="Qu P."/>
            <person name="Chen Q."/>
        </authorList>
    </citation>
    <scope>NUCLEOTIDE SEQUENCE [LARGE SCALE GENOMIC DNA]</scope>
    <source>
        <strain evidence="3 4">MC-18</strain>
    </source>
</reference>
<evidence type="ECO:0000256" key="1">
    <source>
        <dbReference type="ARBA" id="ARBA00004684"/>
    </source>
</evidence>
<dbReference type="SFLD" id="SFLDG01018">
    <property type="entry name" value="Squalene/Phytoene_Synthase_Lik"/>
    <property type="match status" value="1"/>
</dbReference>
<dbReference type="Pfam" id="PF00494">
    <property type="entry name" value="SQS_PSY"/>
    <property type="match status" value="1"/>
</dbReference>
<dbReference type="GO" id="GO:0051996">
    <property type="term" value="F:squalene synthase [NAD(P)H] activity"/>
    <property type="evidence" value="ECO:0007669"/>
    <property type="project" value="InterPro"/>
</dbReference>
<dbReference type="InterPro" id="IPR002060">
    <property type="entry name" value="Squ/phyt_synthse"/>
</dbReference>
<dbReference type="RefSeq" id="WP_252932026.1">
    <property type="nucleotide sequence ID" value="NZ_JAEUWV010000021.1"/>
</dbReference>
<gene>
    <name evidence="3" type="ORF">JMN37_10000</name>
</gene>
<comment type="pathway">
    <text evidence="1">Carotenoid biosynthesis; phytoene biosynthesis.</text>
</comment>
<evidence type="ECO:0000313" key="4">
    <source>
        <dbReference type="Proteomes" id="UP001205920"/>
    </source>
</evidence>
<dbReference type="GO" id="GO:0004311">
    <property type="term" value="F:geranylgeranyl diphosphate synthase activity"/>
    <property type="evidence" value="ECO:0007669"/>
    <property type="project" value="InterPro"/>
</dbReference>
<protein>
    <submittedName>
        <fullName evidence="3">Phytoene/squalene synthase family protein</fullName>
    </submittedName>
</protein>
<name>A0AAW5HW59_9CORY</name>
<organism evidence="3 4">
    <name type="scientific">Corynebacterium lipophilum</name>
    <dbReference type="NCBI Taxonomy" id="2804918"/>
    <lineage>
        <taxon>Bacteria</taxon>
        <taxon>Bacillati</taxon>
        <taxon>Actinomycetota</taxon>
        <taxon>Actinomycetes</taxon>
        <taxon>Mycobacteriales</taxon>
        <taxon>Corynebacteriaceae</taxon>
        <taxon>Corynebacterium</taxon>
    </lineage>
</organism>
<comment type="caution">
    <text evidence="3">The sequence shown here is derived from an EMBL/GenBank/DDBJ whole genome shotgun (WGS) entry which is preliminary data.</text>
</comment>
<keyword evidence="4" id="KW-1185">Reference proteome</keyword>
<dbReference type="SUPFAM" id="SSF48576">
    <property type="entry name" value="Terpenoid synthases"/>
    <property type="match status" value="1"/>
</dbReference>
<dbReference type="PROSITE" id="PS01045">
    <property type="entry name" value="SQUALEN_PHYTOEN_SYN_2"/>
    <property type="match status" value="1"/>
</dbReference>
<keyword evidence="2" id="KW-0808">Transferase</keyword>
<dbReference type="InterPro" id="IPR008949">
    <property type="entry name" value="Isoprenoid_synthase_dom_sf"/>
</dbReference>
<evidence type="ECO:0000256" key="2">
    <source>
        <dbReference type="ARBA" id="ARBA00022679"/>
    </source>
</evidence>
<accession>A0AAW5HW59</accession>
<dbReference type="InterPro" id="IPR033904">
    <property type="entry name" value="Trans_IPPS_HH"/>
</dbReference>
<dbReference type="SFLD" id="SFLDG01212">
    <property type="entry name" value="Phytoene_synthase_like"/>
    <property type="match status" value="1"/>
</dbReference>
<sequence>MARRAASEVIGSYSTSFGAATRLLPEPQRTDIRNLYAVVRIADEIVDGATPSPERAAALKDYEQRVRSATATTFHTDPILHAFADTARRCNFDDAHLAAFFTSMRHDVTGEAHTEESVERYIYGSAEVIGLLCVDVFFGGRRPPQAEYSKLQEGARALGAAFQKVNFLRDYADDTNRLARNYFPQASYPLTKAGRDAIIADIRHDFDAAWSAIPALPKRCGVAVAVAANLFEALTDLLADTPPEAILTQRVRVSAPRKAAIIARTAATGRRLQ</sequence>
<evidence type="ECO:0000313" key="3">
    <source>
        <dbReference type="EMBL" id="MCO6395295.1"/>
    </source>
</evidence>
<dbReference type="AlphaFoldDB" id="A0AAW5HW59"/>
<proteinExistence type="predicted"/>
<dbReference type="PANTHER" id="PTHR31480">
    <property type="entry name" value="BIFUNCTIONAL LYCOPENE CYCLASE/PHYTOENE SYNTHASE"/>
    <property type="match status" value="1"/>
</dbReference>
<dbReference type="InterPro" id="IPR019845">
    <property type="entry name" value="Squalene/phytoene_synthase_CS"/>
</dbReference>
<dbReference type="GO" id="GO:0016117">
    <property type="term" value="P:carotenoid biosynthetic process"/>
    <property type="evidence" value="ECO:0007669"/>
    <property type="project" value="UniProtKB-ARBA"/>
</dbReference>
<dbReference type="CDD" id="cd00683">
    <property type="entry name" value="Trans_IPPS_HH"/>
    <property type="match status" value="1"/>
</dbReference>
<dbReference type="Proteomes" id="UP001205920">
    <property type="component" value="Unassembled WGS sequence"/>
</dbReference>
<dbReference type="EMBL" id="JAEUWV010000021">
    <property type="protein sequence ID" value="MCO6395295.1"/>
    <property type="molecule type" value="Genomic_DNA"/>
</dbReference>
<dbReference type="Gene3D" id="1.10.600.10">
    <property type="entry name" value="Farnesyl Diphosphate Synthase"/>
    <property type="match status" value="1"/>
</dbReference>
<dbReference type="SFLD" id="SFLDS00005">
    <property type="entry name" value="Isoprenoid_Synthase_Type_I"/>
    <property type="match status" value="1"/>
</dbReference>